<accession>V4BFG4</accession>
<dbReference type="CDD" id="cd22286">
    <property type="entry name" value="HD_PAXX_N"/>
    <property type="match status" value="1"/>
</dbReference>
<protein>
    <submittedName>
        <fullName evidence="3">Uncharacterized protein</fullName>
    </submittedName>
</protein>
<dbReference type="PANTHER" id="PTHR28586:SF1">
    <property type="entry name" value="PROTEIN PAXX"/>
    <property type="match status" value="1"/>
</dbReference>
<feature type="coiled-coil region" evidence="1">
    <location>
        <begin position="123"/>
        <end position="150"/>
    </location>
</feature>
<feature type="region of interest" description="Disordered" evidence="2">
    <location>
        <begin position="155"/>
        <end position="201"/>
    </location>
</feature>
<dbReference type="AlphaFoldDB" id="V4BFG4"/>
<dbReference type="GO" id="GO:0006303">
    <property type="term" value="P:double-strand break repair via nonhomologous end joining"/>
    <property type="evidence" value="ECO:0007669"/>
    <property type="project" value="InterPro"/>
</dbReference>
<keyword evidence="4" id="KW-1185">Reference proteome</keyword>
<sequence length="201" mass="22075">MAKDILTDNQICELNQTIQNGDEKYLCFTTFDLQWTICVTDGVNVWRLSVDEDDFQTHKELTNIDKDDAFCSKIRNGFVAGDISVAKVGTKMKLSIGKGTSSIAFDLYEAKAADKKTDMKNVLFRLAEKAINLEQKLSVANQKIDKLQLEKSANKGTNPIFDTGSKRGAAASSKAKPKKAGMSVVNPNSKKRKAATGVVFD</sequence>
<dbReference type="KEGG" id="lgi:LOTGIDRAFT_234912"/>
<dbReference type="GO" id="GO:0070419">
    <property type="term" value="C:nonhomologous end joining complex"/>
    <property type="evidence" value="ECO:0007669"/>
    <property type="project" value="TreeGrafter"/>
</dbReference>
<dbReference type="Pfam" id="PF15384">
    <property type="entry name" value="PAXX"/>
    <property type="match status" value="1"/>
</dbReference>
<name>V4BFG4_LOTGI</name>
<dbReference type="OMA" id="ANVWSVE"/>
<dbReference type="GO" id="GO:0005634">
    <property type="term" value="C:nucleus"/>
    <property type="evidence" value="ECO:0007669"/>
    <property type="project" value="TreeGrafter"/>
</dbReference>
<dbReference type="InterPro" id="IPR027873">
    <property type="entry name" value="PAXX"/>
</dbReference>
<organism evidence="3 4">
    <name type="scientific">Lottia gigantea</name>
    <name type="common">Giant owl limpet</name>
    <dbReference type="NCBI Taxonomy" id="225164"/>
    <lineage>
        <taxon>Eukaryota</taxon>
        <taxon>Metazoa</taxon>
        <taxon>Spiralia</taxon>
        <taxon>Lophotrochozoa</taxon>
        <taxon>Mollusca</taxon>
        <taxon>Gastropoda</taxon>
        <taxon>Patellogastropoda</taxon>
        <taxon>Lottioidea</taxon>
        <taxon>Lottiidae</taxon>
        <taxon>Lottia</taxon>
    </lineage>
</organism>
<keyword evidence="1" id="KW-0175">Coiled coil</keyword>
<dbReference type="HOGENOM" id="CLU_1398003_0_0_1"/>
<evidence type="ECO:0000313" key="3">
    <source>
        <dbReference type="EMBL" id="ESO87659.1"/>
    </source>
</evidence>
<dbReference type="STRING" id="225164.V4BFG4"/>
<dbReference type="RefSeq" id="XP_009061557.1">
    <property type="nucleotide sequence ID" value="XM_009063309.1"/>
</dbReference>
<dbReference type="GO" id="GO:0035861">
    <property type="term" value="C:site of double-strand break"/>
    <property type="evidence" value="ECO:0007669"/>
    <property type="project" value="TreeGrafter"/>
</dbReference>
<dbReference type="Proteomes" id="UP000030746">
    <property type="component" value="Unassembled WGS sequence"/>
</dbReference>
<dbReference type="GeneID" id="20249681"/>
<dbReference type="GO" id="GO:0060090">
    <property type="term" value="F:molecular adaptor activity"/>
    <property type="evidence" value="ECO:0007669"/>
    <property type="project" value="TreeGrafter"/>
</dbReference>
<evidence type="ECO:0000256" key="1">
    <source>
        <dbReference type="SAM" id="Coils"/>
    </source>
</evidence>
<dbReference type="EMBL" id="KB202849">
    <property type="protein sequence ID" value="ESO87659.1"/>
    <property type="molecule type" value="Genomic_DNA"/>
</dbReference>
<reference evidence="3 4" key="1">
    <citation type="journal article" date="2013" name="Nature">
        <title>Insights into bilaterian evolution from three spiralian genomes.</title>
        <authorList>
            <person name="Simakov O."/>
            <person name="Marletaz F."/>
            <person name="Cho S.J."/>
            <person name="Edsinger-Gonzales E."/>
            <person name="Havlak P."/>
            <person name="Hellsten U."/>
            <person name="Kuo D.H."/>
            <person name="Larsson T."/>
            <person name="Lv J."/>
            <person name="Arendt D."/>
            <person name="Savage R."/>
            <person name="Osoegawa K."/>
            <person name="de Jong P."/>
            <person name="Grimwood J."/>
            <person name="Chapman J.A."/>
            <person name="Shapiro H."/>
            <person name="Aerts A."/>
            <person name="Otillar R.P."/>
            <person name="Terry A.Y."/>
            <person name="Boore J.L."/>
            <person name="Grigoriev I.V."/>
            <person name="Lindberg D.R."/>
            <person name="Seaver E.C."/>
            <person name="Weisblat D.A."/>
            <person name="Putnam N.H."/>
            <person name="Rokhsar D.S."/>
        </authorList>
    </citation>
    <scope>NUCLEOTIDE SEQUENCE [LARGE SCALE GENOMIC DNA]</scope>
</reference>
<dbReference type="OrthoDB" id="5969703at2759"/>
<proteinExistence type="predicted"/>
<gene>
    <name evidence="3" type="ORF">LOTGIDRAFT_234912</name>
</gene>
<dbReference type="InterPro" id="IPR054134">
    <property type="entry name" value="PAXX_N"/>
</dbReference>
<dbReference type="CTD" id="20249681"/>
<dbReference type="PANTHER" id="PTHR28586">
    <property type="entry name" value="PROTEIN PAXX"/>
    <property type="match status" value="1"/>
</dbReference>
<evidence type="ECO:0000256" key="2">
    <source>
        <dbReference type="SAM" id="MobiDB-lite"/>
    </source>
</evidence>
<evidence type="ECO:0000313" key="4">
    <source>
        <dbReference type="Proteomes" id="UP000030746"/>
    </source>
</evidence>